<keyword evidence="1" id="KW-1133">Transmembrane helix</keyword>
<comment type="caution">
    <text evidence="2">The sequence shown here is derived from an EMBL/GenBank/DDBJ whole genome shotgun (WGS) entry which is preliminary data.</text>
</comment>
<gene>
    <name evidence="2" type="ORF">MD535_06765</name>
</gene>
<dbReference type="AlphaFoldDB" id="A0A9X3HVV0"/>
<protein>
    <submittedName>
        <fullName evidence="2">DUF4381 domain-containing protein</fullName>
    </submittedName>
</protein>
<dbReference type="Pfam" id="PF14316">
    <property type="entry name" value="DUF4381"/>
    <property type="match status" value="1"/>
</dbReference>
<name>A0A9X3HVV0_9VIBR</name>
<evidence type="ECO:0000313" key="3">
    <source>
        <dbReference type="Proteomes" id="UP001155587"/>
    </source>
</evidence>
<feature type="transmembrane region" description="Helical" evidence="1">
    <location>
        <begin position="30"/>
        <end position="48"/>
    </location>
</feature>
<sequence length="209" mass="23984">MTQETISHPLELSSLTLPTAPSWWPLGPGWWISALALAFIIVCSIFWYRRNKQKTRAKRAALNLFKIERHTLTPSSAIEVVRQAALSYYPRQDIAKLSGQSWYQFLDSQLAENVFSPNQALWNQALYCSQRAYNSQHTYNSQYAYSSPRAQMLNGAAQTDINEQVQQDSNALPTVSHPSLEGHTLIADCERWIQQALPPKRKYRNWNRG</sequence>
<evidence type="ECO:0000313" key="2">
    <source>
        <dbReference type="EMBL" id="MCW8345711.1"/>
    </source>
</evidence>
<evidence type="ECO:0000256" key="1">
    <source>
        <dbReference type="SAM" id="Phobius"/>
    </source>
</evidence>
<reference evidence="2" key="1">
    <citation type="submission" date="2022-02" db="EMBL/GenBank/DDBJ databases">
        <title>Vibrio sp. nov, a new bacterium isolated from seawater.</title>
        <authorList>
            <person name="Yuan Y."/>
        </authorList>
    </citation>
    <scope>NUCLEOTIDE SEQUENCE</scope>
    <source>
        <strain evidence="2">ZSDZ65</strain>
    </source>
</reference>
<dbReference type="RefSeq" id="WP_265674123.1">
    <property type="nucleotide sequence ID" value="NZ_JAKRRY010000006.1"/>
</dbReference>
<proteinExistence type="predicted"/>
<dbReference type="Proteomes" id="UP001155587">
    <property type="component" value="Unassembled WGS sequence"/>
</dbReference>
<keyword evidence="1" id="KW-0472">Membrane</keyword>
<dbReference type="EMBL" id="JAKRRY010000006">
    <property type="protein sequence ID" value="MCW8345711.1"/>
    <property type="molecule type" value="Genomic_DNA"/>
</dbReference>
<dbReference type="InterPro" id="IPR025489">
    <property type="entry name" value="DUF4381"/>
</dbReference>
<keyword evidence="1" id="KW-0812">Transmembrane</keyword>
<organism evidence="2 3">
    <name type="scientific">Vibrio qingdaonensis</name>
    <dbReference type="NCBI Taxonomy" id="2829491"/>
    <lineage>
        <taxon>Bacteria</taxon>
        <taxon>Pseudomonadati</taxon>
        <taxon>Pseudomonadota</taxon>
        <taxon>Gammaproteobacteria</taxon>
        <taxon>Vibrionales</taxon>
        <taxon>Vibrionaceae</taxon>
        <taxon>Vibrio</taxon>
    </lineage>
</organism>
<accession>A0A9X3HVV0</accession>
<keyword evidence="3" id="KW-1185">Reference proteome</keyword>